<proteinExistence type="predicted"/>
<dbReference type="AlphaFoldDB" id="A0A392RFB8"/>
<keyword evidence="2" id="KW-1185">Reference proteome</keyword>
<sequence>MEYLSKFLLSLPSGSSQRHHAVLLWSESKNTVNHARRVTDLNTAHIGRVIVVRASKRVGVELFQSRNVATANHVVELRPTILLSNMSHPWVGDDAREV</sequence>
<accession>A0A392RFB8</accession>
<evidence type="ECO:0000313" key="1">
    <source>
        <dbReference type="EMBL" id="MCI34526.1"/>
    </source>
</evidence>
<dbReference type="Proteomes" id="UP000265520">
    <property type="component" value="Unassembled WGS sequence"/>
</dbReference>
<comment type="caution">
    <text evidence="1">The sequence shown here is derived from an EMBL/GenBank/DDBJ whole genome shotgun (WGS) entry which is preliminary data.</text>
</comment>
<feature type="non-terminal residue" evidence="1">
    <location>
        <position position="98"/>
    </location>
</feature>
<protein>
    <submittedName>
        <fullName evidence="1">Uncharacterized protein</fullName>
    </submittedName>
</protein>
<organism evidence="1 2">
    <name type="scientific">Trifolium medium</name>
    <dbReference type="NCBI Taxonomy" id="97028"/>
    <lineage>
        <taxon>Eukaryota</taxon>
        <taxon>Viridiplantae</taxon>
        <taxon>Streptophyta</taxon>
        <taxon>Embryophyta</taxon>
        <taxon>Tracheophyta</taxon>
        <taxon>Spermatophyta</taxon>
        <taxon>Magnoliopsida</taxon>
        <taxon>eudicotyledons</taxon>
        <taxon>Gunneridae</taxon>
        <taxon>Pentapetalae</taxon>
        <taxon>rosids</taxon>
        <taxon>fabids</taxon>
        <taxon>Fabales</taxon>
        <taxon>Fabaceae</taxon>
        <taxon>Papilionoideae</taxon>
        <taxon>50 kb inversion clade</taxon>
        <taxon>NPAAA clade</taxon>
        <taxon>Hologalegina</taxon>
        <taxon>IRL clade</taxon>
        <taxon>Trifolieae</taxon>
        <taxon>Trifolium</taxon>
    </lineage>
</organism>
<reference evidence="1 2" key="1">
    <citation type="journal article" date="2018" name="Front. Plant Sci.">
        <title>Red Clover (Trifolium pratense) and Zigzag Clover (T. medium) - A Picture of Genomic Similarities and Differences.</title>
        <authorList>
            <person name="Dluhosova J."/>
            <person name="Istvanek J."/>
            <person name="Nedelnik J."/>
            <person name="Repkova J."/>
        </authorList>
    </citation>
    <scope>NUCLEOTIDE SEQUENCE [LARGE SCALE GENOMIC DNA]</scope>
    <source>
        <strain evidence="2">cv. 10/8</strain>
        <tissue evidence="1">Leaf</tissue>
    </source>
</reference>
<evidence type="ECO:0000313" key="2">
    <source>
        <dbReference type="Proteomes" id="UP000265520"/>
    </source>
</evidence>
<dbReference type="EMBL" id="LXQA010214464">
    <property type="protein sequence ID" value="MCI34526.1"/>
    <property type="molecule type" value="Genomic_DNA"/>
</dbReference>
<name>A0A392RFB8_9FABA</name>